<dbReference type="PANTHER" id="PTHR30250">
    <property type="entry name" value="PST FAMILY PREDICTED COLANIC ACID TRANSPORTER"/>
    <property type="match status" value="1"/>
</dbReference>
<dbReference type="Pfam" id="PF01943">
    <property type="entry name" value="Polysacc_synt"/>
    <property type="match status" value="1"/>
</dbReference>
<evidence type="ECO:0000256" key="2">
    <source>
        <dbReference type="ARBA" id="ARBA00022475"/>
    </source>
</evidence>
<evidence type="ECO:0000313" key="8">
    <source>
        <dbReference type="Proteomes" id="UP000070163"/>
    </source>
</evidence>
<feature type="transmembrane region" description="Helical" evidence="6">
    <location>
        <begin position="439"/>
        <end position="459"/>
    </location>
</feature>
<dbReference type="CDD" id="cd13128">
    <property type="entry name" value="MATE_Wzx_like"/>
    <property type="match status" value="1"/>
</dbReference>
<feature type="transmembrane region" description="Helical" evidence="6">
    <location>
        <begin position="268"/>
        <end position="288"/>
    </location>
</feature>
<feature type="transmembrane region" description="Helical" evidence="6">
    <location>
        <begin position="51"/>
        <end position="70"/>
    </location>
</feature>
<sequence>MTVLADSIDDVLGKVVKGAGFILIGTVIGLAVSFVAKIVIIRYITQSQYGIYQQAITVISIFTTVAGLGLRGGVTRQISYYREKNKSKVGSLIGSSLTLGLISSVLVSICIYIFADPIAQGFFNEPDLVLPLKLVSFSLPLVLLGGILVSILRGFENPKGKVLFKNLTTNITRLAGFGVVILLALSFLGVLSVYLISCLLGLLVVGLYTKSKIPSEIGVDIDFSVAKKLIIFSIPLMGAGILATIMNWTDTLIIGFYEVSANVGLYRGAYPLARLIPTLLTAAGFLYMPLISKLEAAETREKINRAYQVVTKWIFSGAFPIFLLLFLFPETILKFFFGAEYIPASLPLRILSLGFMVHAFLGLNGTSLVAIGKTKQNFYGRMVGAASNIVLNILLIPFIGITGAAIASTSSYITINVYLSLKLYQTTGIHPFLEDYIKPVLGSIFLLAIIYLFTTIINIKFWMLPIILLIYLLGYLFLLLLTGSFSEEDINMLVKIDEKIGIDLTTLKEFLKKVVR</sequence>
<evidence type="ECO:0000256" key="3">
    <source>
        <dbReference type="ARBA" id="ARBA00022692"/>
    </source>
</evidence>
<dbReference type="PANTHER" id="PTHR30250:SF27">
    <property type="entry name" value="POLYSACCHARIDE BIOSYNTHESIS PROTEIN"/>
    <property type="match status" value="1"/>
</dbReference>
<evidence type="ECO:0000256" key="6">
    <source>
        <dbReference type="SAM" id="Phobius"/>
    </source>
</evidence>
<dbReference type="GO" id="GO:0005886">
    <property type="term" value="C:plasma membrane"/>
    <property type="evidence" value="ECO:0007669"/>
    <property type="project" value="UniProtKB-SubCell"/>
</dbReference>
<dbReference type="AlphaFoldDB" id="A0A133U6Q3"/>
<protein>
    <submittedName>
        <fullName evidence="7">Uncharacterized protein</fullName>
    </submittedName>
</protein>
<feature type="transmembrane region" description="Helical" evidence="6">
    <location>
        <begin position="309"/>
        <end position="328"/>
    </location>
</feature>
<feature type="transmembrane region" description="Helical" evidence="6">
    <location>
        <begin position="393"/>
        <end position="419"/>
    </location>
</feature>
<keyword evidence="4 6" id="KW-1133">Transmembrane helix</keyword>
<evidence type="ECO:0000256" key="4">
    <source>
        <dbReference type="ARBA" id="ARBA00022989"/>
    </source>
</evidence>
<evidence type="ECO:0000256" key="5">
    <source>
        <dbReference type="ARBA" id="ARBA00023136"/>
    </source>
</evidence>
<organism evidence="7 8">
    <name type="scientific">candidate division MSBL1 archaeon SCGC-AAA259A05</name>
    <dbReference type="NCBI Taxonomy" id="1698259"/>
    <lineage>
        <taxon>Archaea</taxon>
        <taxon>Methanobacteriati</taxon>
        <taxon>Methanobacteriota</taxon>
        <taxon>candidate division MSBL1</taxon>
    </lineage>
</organism>
<feature type="transmembrane region" description="Helical" evidence="6">
    <location>
        <begin position="191"/>
        <end position="208"/>
    </location>
</feature>
<comment type="subcellular location">
    <subcellularLocation>
        <location evidence="1">Cell membrane</location>
        <topology evidence="1">Multi-pass membrane protein</topology>
    </subcellularLocation>
</comment>
<feature type="transmembrane region" description="Helical" evidence="6">
    <location>
        <begin position="21"/>
        <end position="45"/>
    </location>
</feature>
<proteinExistence type="predicted"/>
<feature type="transmembrane region" description="Helical" evidence="6">
    <location>
        <begin position="466"/>
        <end position="485"/>
    </location>
</feature>
<keyword evidence="2" id="KW-1003">Cell membrane</keyword>
<gene>
    <name evidence="7" type="ORF">AKJ57_04790</name>
</gene>
<evidence type="ECO:0000256" key="1">
    <source>
        <dbReference type="ARBA" id="ARBA00004651"/>
    </source>
</evidence>
<keyword evidence="8" id="KW-1185">Reference proteome</keyword>
<keyword evidence="5 6" id="KW-0472">Membrane</keyword>
<dbReference type="InterPro" id="IPR002797">
    <property type="entry name" value="Polysacc_synth"/>
</dbReference>
<dbReference type="Proteomes" id="UP000070163">
    <property type="component" value="Unassembled WGS sequence"/>
</dbReference>
<dbReference type="EMBL" id="LHXJ01000062">
    <property type="protein sequence ID" value="KXA89861.1"/>
    <property type="molecule type" value="Genomic_DNA"/>
</dbReference>
<keyword evidence="3 6" id="KW-0812">Transmembrane</keyword>
<feature type="transmembrane region" description="Helical" evidence="6">
    <location>
        <begin position="134"/>
        <end position="155"/>
    </location>
</feature>
<comment type="caution">
    <text evidence="7">The sequence shown here is derived from an EMBL/GenBank/DDBJ whole genome shotgun (WGS) entry which is preliminary data.</text>
</comment>
<dbReference type="InterPro" id="IPR050833">
    <property type="entry name" value="Poly_Biosynth_Transport"/>
</dbReference>
<feature type="transmembrane region" description="Helical" evidence="6">
    <location>
        <begin position="91"/>
        <end position="114"/>
    </location>
</feature>
<feature type="transmembrane region" description="Helical" evidence="6">
    <location>
        <begin position="229"/>
        <end position="248"/>
    </location>
</feature>
<feature type="transmembrane region" description="Helical" evidence="6">
    <location>
        <begin position="348"/>
        <end position="372"/>
    </location>
</feature>
<name>A0A133U6Q3_9EURY</name>
<reference evidence="7 8" key="1">
    <citation type="journal article" date="2016" name="Sci. Rep.">
        <title>Metabolic traits of an uncultured archaeal lineage -MSBL1- from brine pools of the Red Sea.</title>
        <authorList>
            <person name="Mwirichia R."/>
            <person name="Alam I."/>
            <person name="Rashid M."/>
            <person name="Vinu M."/>
            <person name="Ba-Alawi W."/>
            <person name="Anthony Kamau A."/>
            <person name="Kamanda Ngugi D."/>
            <person name="Goker M."/>
            <person name="Klenk H.P."/>
            <person name="Bajic V."/>
            <person name="Stingl U."/>
        </authorList>
    </citation>
    <scope>NUCLEOTIDE SEQUENCE [LARGE SCALE GENOMIC DNA]</scope>
    <source>
        <strain evidence="7">SCGC-AAA259A05</strain>
    </source>
</reference>
<evidence type="ECO:0000313" key="7">
    <source>
        <dbReference type="EMBL" id="KXA89861.1"/>
    </source>
</evidence>
<feature type="transmembrane region" description="Helical" evidence="6">
    <location>
        <begin position="167"/>
        <end position="185"/>
    </location>
</feature>
<accession>A0A133U6Q3</accession>